<keyword evidence="1" id="KW-1133">Transmembrane helix</keyword>
<accession>A0ABN1M7C0</accession>
<evidence type="ECO:0008006" key="4">
    <source>
        <dbReference type="Google" id="ProtNLM"/>
    </source>
</evidence>
<sequence>MGDSNINYTEENFKVYTSMVKYIRNLKMLDIHKRQISQKLYNMYVNLSSKNINLQKHIVNPKEFCDKLCESYIKNTSLYIVYLETIKKFSIIVAILALVCDLILYKPLVTKYFVYILLGALVVSLALTYLKLYRANKYGLNEESLKYKVIYNIIALILIVPMFFLKENIKLNGNISLIFIGIVSIAIFFITSFIIKIYINNIDKKISCRSII</sequence>
<dbReference type="RefSeq" id="WP_346045879.1">
    <property type="nucleotide sequence ID" value="NZ_BAAACP010000013.1"/>
</dbReference>
<evidence type="ECO:0000313" key="3">
    <source>
        <dbReference type="Proteomes" id="UP001400965"/>
    </source>
</evidence>
<feature type="transmembrane region" description="Helical" evidence="1">
    <location>
        <begin position="112"/>
        <end position="133"/>
    </location>
</feature>
<feature type="transmembrane region" description="Helical" evidence="1">
    <location>
        <begin position="177"/>
        <end position="199"/>
    </location>
</feature>
<evidence type="ECO:0000313" key="2">
    <source>
        <dbReference type="EMBL" id="GAA0865228.1"/>
    </source>
</evidence>
<dbReference type="Proteomes" id="UP001400965">
    <property type="component" value="Unassembled WGS sequence"/>
</dbReference>
<keyword evidence="3" id="KW-1185">Reference proteome</keyword>
<reference evidence="2 3" key="1">
    <citation type="journal article" date="2019" name="Int. J. Syst. Evol. Microbiol.">
        <title>The Global Catalogue of Microorganisms (GCM) 10K type strain sequencing project: providing services to taxonomists for standard genome sequencing and annotation.</title>
        <authorList>
            <consortium name="The Broad Institute Genomics Platform"/>
            <consortium name="The Broad Institute Genome Sequencing Center for Infectious Disease"/>
            <person name="Wu L."/>
            <person name="Ma J."/>
        </authorList>
    </citation>
    <scope>NUCLEOTIDE SEQUENCE [LARGE SCALE GENOMIC DNA]</scope>
    <source>
        <strain evidence="2 3">JCM 6486</strain>
    </source>
</reference>
<organism evidence="2 3">
    <name type="scientific">Paraclostridium tenue</name>
    <dbReference type="NCBI Taxonomy" id="1737"/>
    <lineage>
        <taxon>Bacteria</taxon>
        <taxon>Bacillati</taxon>
        <taxon>Bacillota</taxon>
        <taxon>Clostridia</taxon>
        <taxon>Peptostreptococcales</taxon>
        <taxon>Peptostreptococcaceae</taxon>
        <taxon>Paraclostridium</taxon>
    </lineage>
</organism>
<evidence type="ECO:0000256" key="1">
    <source>
        <dbReference type="SAM" id="Phobius"/>
    </source>
</evidence>
<gene>
    <name evidence="2" type="ORF">GCM10008917_21810</name>
</gene>
<name>A0ABN1M7C0_9FIRM</name>
<proteinExistence type="predicted"/>
<comment type="caution">
    <text evidence="2">The sequence shown here is derived from an EMBL/GenBank/DDBJ whole genome shotgun (WGS) entry which is preliminary data.</text>
</comment>
<protein>
    <recommendedName>
        <fullName evidence="4">DUF1129 domain-containing protein</fullName>
    </recommendedName>
</protein>
<keyword evidence="1" id="KW-0812">Transmembrane</keyword>
<keyword evidence="1" id="KW-0472">Membrane</keyword>
<dbReference type="EMBL" id="BAAACP010000013">
    <property type="protein sequence ID" value="GAA0865228.1"/>
    <property type="molecule type" value="Genomic_DNA"/>
</dbReference>
<feature type="transmembrane region" description="Helical" evidence="1">
    <location>
        <begin position="145"/>
        <end position="165"/>
    </location>
</feature>